<dbReference type="AlphaFoldDB" id="A0ABD0NK01"/>
<proteinExistence type="predicted"/>
<feature type="non-terminal residue" evidence="2">
    <location>
        <position position="140"/>
    </location>
</feature>
<accession>A0ABD0NK01</accession>
<organism evidence="2 3">
    <name type="scientific">Cirrhinus mrigala</name>
    <name type="common">Mrigala</name>
    <dbReference type="NCBI Taxonomy" id="683832"/>
    <lineage>
        <taxon>Eukaryota</taxon>
        <taxon>Metazoa</taxon>
        <taxon>Chordata</taxon>
        <taxon>Craniata</taxon>
        <taxon>Vertebrata</taxon>
        <taxon>Euteleostomi</taxon>
        <taxon>Actinopterygii</taxon>
        <taxon>Neopterygii</taxon>
        <taxon>Teleostei</taxon>
        <taxon>Ostariophysi</taxon>
        <taxon>Cypriniformes</taxon>
        <taxon>Cyprinidae</taxon>
        <taxon>Labeoninae</taxon>
        <taxon>Labeonini</taxon>
        <taxon>Cirrhinus</taxon>
    </lineage>
</organism>
<feature type="non-terminal residue" evidence="2">
    <location>
        <position position="1"/>
    </location>
</feature>
<comment type="caution">
    <text evidence="2">The sequence shown here is derived from an EMBL/GenBank/DDBJ whole genome shotgun (WGS) entry which is preliminary data.</text>
</comment>
<sequence length="140" mass="14163">VLDPPLMSGWAAGIPVASTPSGPVILEILPPAAALPLMVVAILCVWAAHSAPEVSSLHESAPEVSSLNESAPEVSPVHKSASEASSDRKSAPVPPEVVVLVAEPSKGAVDTTIESPEVAAFAAEPLEVAASTVAEPHKWG</sequence>
<reference evidence="2 3" key="1">
    <citation type="submission" date="2024-05" db="EMBL/GenBank/DDBJ databases">
        <title>Genome sequencing and assembly of Indian major carp, Cirrhinus mrigala (Hamilton, 1822).</title>
        <authorList>
            <person name="Mohindra V."/>
            <person name="Chowdhury L.M."/>
            <person name="Lal K."/>
            <person name="Jena J.K."/>
        </authorList>
    </citation>
    <scope>NUCLEOTIDE SEQUENCE [LARGE SCALE GENOMIC DNA]</scope>
    <source>
        <strain evidence="2">CM1030</strain>
        <tissue evidence="2">Blood</tissue>
    </source>
</reference>
<gene>
    <name evidence="2" type="ORF">M9458_041715</name>
</gene>
<protein>
    <submittedName>
        <fullName evidence="2">Uncharacterized protein</fullName>
    </submittedName>
</protein>
<evidence type="ECO:0000313" key="3">
    <source>
        <dbReference type="Proteomes" id="UP001529510"/>
    </source>
</evidence>
<evidence type="ECO:0000256" key="1">
    <source>
        <dbReference type="SAM" id="MobiDB-lite"/>
    </source>
</evidence>
<dbReference type="Proteomes" id="UP001529510">
    <property type="component" value="Unassembled WGS sequence"/>
</dbReference>
<keyword evidence="3" id="KW-1185">Reference proteome</keyword>
<dbReference type="EMBL" id="JAMKFB020000021">
    <property type="protein sequence ID" value="KAL0162319.1"/>
    <property type="molecule type" value="Genomic_DNA"/>
</dbReference>
<evidence type="ECO:0000313" key="2">
    <source>
        <dbReference type="EMBL" id="KAL0162319.1"/>
    </source>
</evidence>
<name>A0ABD0NK01_CIRMR</name>
<feature type="region of interest" description="Disordered" evidence="1">
    <location>
        <begin position="57"/>
        <end position="93"/>
    </location>
</feature>